<feature type="domain" description="Isochorismatase-like" evidence="2">
    <location>
        <begin position="3"/>
        <end position="164"/>
    </location>
</feature>
<evidence type="ECO:0000256" key="1">
    <source>
        <dbReference type="ARBA" id="ARBA00022801"/>
    </source>
</evidence>
<dbReference type="AlphaFoldDB" id="A0A3S3RD34"/>
<name>A0A3S3RD34_METS7</name>
<dbReference type="Gene3D" id="3.40.50.850">
    <property type="entry name" value="Isochorismatase-like"/>
    <property type="match status" value="1"/>
</dbReference>
<dbReference type="InterPro" id="IPR036380">
    <property type="entry name" value="Isochorismatase-like_sf"/>
</dbReference>
<organism evidence="3 4">
    <name type="scientific">Methanosuratincola subterraneus</name>
    <dbReference type="NCBI Taxonomy" id="2593994"/>
    <lineage>
        <taxon>Archaea</taxon>
        <taxon>Thermoproteota</taxon>
        <taxon>Methanosuratincolia</taxon>
        <taxon>Candidatus Methanomethylicales</taxon>
        <taxon>Candidatus Methanomethylicaceae</taxon>
        <taxon>Candidatus Methanosuratincola (ex Vanwonterghem et al. 2016)</taxon>
    </lineage>
</organism>
<accession>A0A3S3RD34</accession>
<dbReference type="PANTHER" id="PTHR43540:SF6">
    <property type="entry name" value="ISOCHORISMATASE-LIKE DOMAIN-CONTAINING PROTEIN"/>
    <property type="match status" value="1"/>
</dbReference>
<gene>
    <name evidence="3" type="ORF">Metus_0359</name>
</gene>
<dbReference type="InterPro" id="IPR000868">
    <property type="entry name" value="Isochorismatase-like_dom"/>
</dbReference>
<evidence type="ECO:0000313" key="4">
    <source>
        <dbReference type="Proteomes" id="UP000288215"/>
    </source>
</evidence>
<dbReference type="SUPFAM" id="SSF52499">
    <property type="entry name" value="Isochorismatase-like hydrolases"/>
    <property type="match status" value="1"/>
</dbReference>
<dbReference type="EMBL" id="RXGA01000001">
    <property type="protein sequence ID" value="RWX74334.1"/>
    <property type="molecule type" value="Genomic_DNA"/>
</dbReference>
<comment type="caution">
    <text evidence="3">The sequence shown here is derived from an EMBL/GenBank/DDBJ whole genome shotgun (WGS) entry which is preliminary data.</text>
</comment>
<reference evidence="3 4" key="1">
    <citation type="submission" date="2018-12" db="EMBL/GenBank/DDBJ databases">
        <title>The complete genome of the methanogenic archaea of the candidate phylum Verstraetearchaeota, obtained from the metagenome of underground thermal water.</title>
        <authorList>
            <person name="Kadnikov V.V."/>
            <person name="Mardanov A.V."/>
            <person name="Beletsky A.V."/>
            <person name="Karnachuk O.V."/>
            <person name="Ravin N.V."/>
        </authorList>
    </citation>
    <scope>NUCLEOTIDE SEQUENCE [LARGE SCALE GENOMIC DNA]</scope>
    <source>
        <strain evidence="3">Ch88</strain>
    </source>
</reference>
<dbReference type="InterPro" id="IPR050272">
    <property type="entry name" value="Isochorismatase-like_hydrls"/>
</dbReference>
<dbReference type="PANTHER" id="PTHR43540">
    <property type="entry name" value="PEROXYUREIDOACRYLATE/UREIDOACRYLATE AMIDOHYDROLASE-RELATED"/>
    <property type="match status" value="1"/>
</dbReference>
<proteinExistence type="predicted"/>
<keyword evidence="1" id="KW-0378">Hydrolase</keyword>
<dbReference type="GO" id="GO:0016787">
    <property type="term" value="F:hydrolase activity"/>
    <property type="evidence" value="ECO:0007669"/>
    <property type="project" value="UniProtKB-KW"/>
</dbReference>
<dbReference type="Pfam" id="PF00857">
    <property type="entry name" value="Isochorismatase"/>
    <property type="match status" value="1"/>
</dbReference>
<dbReference type="CDD" id="cd00431">
    <property type="entry name" value="cysteine_hydrolases"/>
    <property type="match status" value="1"/>
</dbReference>
<sequence length="188" mass="20778">MATALLVIDMLNDFVSGKMRCEAAAAIIPKIRALADHFRRKGLPVVYICDTHFPGVDRELELWGDHAIAGTWGAEVVEELKPQYGDFVVRKRRYSGFFQTDLDLLLRELGVDRVAITGIDTNICVRHTAADAFFRGYRIAVVRDAVASWDGAEANETGIRYMSEIYGAESPAAEEMIASLEPQTGANP</sequence>
<evidence type="ECO:0000259" key="2">
    <source>
        <dbReference type="Pfam" id="PF00857"/>
    </source>
</evidence>
<evidence type="ECO:0000313" key="3">
    <source>
        <dbReference type="EMBL" id="RWX74334.1"/>
    </source>
</evidence>
<dbReference type="Proteomes" id="UP000288215">
    <property type="component" value="Unassembled WGS sequence"/>
</dbReference>
<protein>
    <submittedName>
        <fullName evidence="3">Nicotinamidase</fullName>
    </submittedName>
</protein>